<keyword evidence="3" id="KW-1185">Reference proteome</keyword>
<feature type="compositionally biased region" description="Basic and acidic residues" evidence="1">
    <location>
        <begin position="202"/>
        <end position="212"/>
    </location>
</feature>
<gene>
    <name evidence="2" type="ORF">HMPREF9696_03649</name>
</gene>
<feature type="compositionally biased region" description="Basic and acidic residues" evidence="1">
    <location>
        <begin position="178"/>
        <end position="194"/>
    </location>
</feature>
<dbReference type="RefSeq" id="WP_002714519.1">
    <property type="nucleotide sequence ID" value="NZ_KB375281.1"/>
</dbReference>
<accession>K8NQM0</accession>
<sequence>MNQKQKKLLADQEAVTGLRRDLNGLARTRTSSNQKSPGLIEEILPALTALSCFLSDIRLSPAAALPFEYLLSAVKSAQVGNPHPLFKISNRKAASRDLEIDALREHIVHLVVVTTSPDKDVPTRYDAGIQEVYGVLRNEIESIKMHSRSRNRKTATPQKPWQAVRRWLEESIPTSEEIRQIGESVDRPLSRPESQRIASPLPKDKQRSGDDRRKARRAVLWLGTLEDRKAYRSLSLRRREKWFKDQVEFIREEFDAVLSAR</sequence>
<protein>
    <submittedName>
        <fullName evidence="2">Uncharacterized protein</fullName>
    </submittedName>
</protein>
<comment type="caution">
    <text evidence="2">The sequence shown here is derived from an EMBL/GenBank/DDBJ whole genome shotgun (WGS) entry which is preliminary data.</text>
</comment>
<dbReference type="Proteomes" id="UP000001095">
    <property type="component" value="Unassembled WGS sequence"/>
</dbReference>
<dbReference type="AlphaFoldDB" id="K8NQM0"/>
<dbReference type="HOGENOM" id="CLU_1064106_0_0_5"/>
<dbReference type="EMBL" id="AGWY01000015">
    <property type="protein sequence ID" value="EKS32672.1"/>
    <property type="molecule type" value="Genomic_DNA"/>
</dbReference>
<evidence type="ECO:0000256" key="1">
    <source>
        <dbReference type="SAM" id="MobiDB-lite"/>
    </source>
</evidence>
<name>K8NQM0_9BRAD</name>
<organism evidence="2 3">
    <name type="scientific">Afipia clevelandensis ATCC 49720</name>
    <dbReference type="NCBI Taxonomy" id="883079"/>
    <lineage>
        <taxon>Bacteria</taxon>
        <taxon>Pseudomonadati</taxon>
        <taxon>Pseudomonadota</taxon>
        <taxon>Alphaproteobacteria</taxon>
        <taxon>Hyphomicrobiales</taxon>
        <taxon>Nitrobacteraceae</taxon>
        <taxon>Afipia</taxon>
    </lineage>
</organism>
<feature type="region of interest" description="Disordered" evidence="1">
    <location>
        <begin position="178"/>
        <end position="212"/>
    </location>
</feature>
<evidence type="ECO:0000313" key="3">
    <source>
        <dbReference type="Proteomes" id="UP000001095"/>
    </source>
</evidence>
<reference evidence="2 3" key="1">
    <citation type="submission" date="2012-04" db="EMBL/GenBank/DDBJ databases">
        <title>The Genome Sequence of Afipia clevelandensis ATCC 49720.</title>
        <authorList>
            <consortium name="The Broad Institute Genome Sequencing Platform"/>
            <person name="Earl A."/>
            <person name="Ward D."/>
            <person name="Feldgarden M."/>
            <person name="Gevers D."/>
            <person name="Huys G."/>
            <person name="Walker B."/>
            <person name="Young S.K."/>
            <person name="Zeng Q."/>
            <person name="Gargeya S."/>
            <person name="Fitzgerald M."/>
            <person name="Haas B."/>
            <person name="Abouelleil A."/>
            <person name="Alvarado L."/>
            <person name="Arachchi H.M."/>
            <person name="Berlin A."/>
            <person name="Chapman S.B."/>
            <person name="Goldberg J."/>
            <person name="Griggs A."/>
            <person name="Gujja S."/>
            <person name="Hansen M."/>
            <person name="Howarth C."/>
            <person name="Imamovic A."/>
            <person name="Larimer J."/>
            <person name="McCowen C."/>
            <person name="Montmayeur A."/>
            <person name="Murphy C."/>
            <person name="Neiman D."/>
            <person name="Pearson M."/>
            <person name="Priest M."/>
            <person name="Roberts A."/>
            <person name="Saif S."/>
            <person name="Shea T."/>
            <person name="Sisk P."/>
            <person name="Sykes S."/>
            <person name="Wortman J."/>
            <person name="Nusbaum C."/>
            <person name="Birren B."/>
        </authorList>
    </citation>
    <scope>NUCLEOTIDE SEQUENCE [LARGE SCALE GENOMIC DNA]</scope>
    <source>
        <strain evidence="2 3">ATCC 49720</strain>
    </source>
</reference>
<evidence type="ECO:0000313" key="2">
    <source>
        <dbReference type="EMBL" id="EKS32672.1"/>
    </source>
</evidence>
<proteinExistence type="predicted"/>